<proteinExistence type="predicted"/>
<keyword evidence="3" id="KW-1185">Reference proteome</keyword>
<dbReference type="EMBL" id="OW240917">
    <property type="protein sequence ID" value="CAH2299464.1"/>
    <property type="molecule type" value="Genomic_DNA"/>
</dbReference>
<gene>
    <name evidence="2" type="ORF">PECUL_23A023244</name>
</gene>
<dbReference type="Proteomes" id="UP001295444">
    <property type="component" value="Chromosome 06"/>
</dbReference>
<protein>
    <submittedName>
        <fullName evidence="2">Uncharacterized protein</fullName>
    </submittedName>
</protein>
<reference evidence="2" key="1">
    <citation type="submission" date="2022-03" db="EMBL/GenBank/DDBJ databases">
        <authorList>
            <person name="Alioto T."/>
            <person name="Alioto T."/>
            <person name="Gomez Garrido J."/>
        </authorList>
    </citation>
    <scope>NUCLEOTIDE SEQUENCE</scope>
</reference>
<accession>A0AAD1SHL9</accession>
<organism evidence="2 3">
    <name type="scientific">Pelobates cultripes</name>
    <name type="common">Western spadefoot toad</name>
    <dbReference type="NCBI Taxonomy" id="61616"/>
    <lineage>
        <taxon>Eukaryota</taxon>
        <taxon>Metazoa</taxon>
        <taxon>Chordata</taxon>
        <taxon>Craniata</taxon>
        <taxon>Vertebrata</taxon>
        <taxon>Euteleostomi</taxon>
        <taxon>Amphibia</taxon>
        <taxon>Batrachia</taxon>
        <taxon>Anura</taxon>
        <taxon>Pelobatoidea</taxon>
        <taxon>Pelobatidae</taxon>
        <taxon>Pelobates</taxon>
    </lineage>
</organism>
<feature type="compositionally biased region" description="Basic residues" evidence="1">
    <location>
        <begin position="38"/>
        <end position="58"/>
    </location>
</feature>
<feature type="region of interest" description="Disordered" evidence="1">
    <location>
        <begin position="24"/>
        <end position="63"/>
    </location>
</feature>
<evidence type="ECO:0000313" key="2">
    <source>
        <dbReference type="EMBL" id="CAH2299464.1"/>
    </source>
</evidence>
<name>A0AAD1SHL9_PELCU</name>
<dbReference type="AlphaFoldDB" id="A0AAD1SHL9"/>
<evidence type="ECO:0000256" key="1">
    <source>
        <dbReference type="SAM" id="MobiDB-lite"/>
    </source>
</evidence>
<evidence type="ECO:0000313" key="3">
    <source>
        <dbReference type="Proteomes" id="UP001295444"/>
    </source>
</evidence>
<sequence length="93" mass="10520">MQTRKKVWGRPPLAISIELKPVSPTECPPGQWATNGLPRKHRPCKRRPTGMKRHHSTRSSRYPEHHLATLTKATFTTMKDSPQSLYAECADGS</sequence>